<evidence type="ECO:0008006" key="3">
    <source>
        <dbReference type="Google" id="ProtNLM"/>
    </source>
</evidence>
<name>A0A1H2EK46_9GAMM</name>
<keyword evidence="2" id="KW-1185">Reference proteome</keyword>
<dbReference type="STRING" id="1434072.SAMN05216210_0773"/>
<evidence type="ECO:0000313" key="1">
    <source>
        <dbReference type="EMBL" id="SDT95118.1"/>
    </source>
</evidence>
<evidence type="ECO:0000313" key="2">
    <source>
        <dbReference type="Proteomes" id="UP000243924"/>
    </source>
</evidence>
<dbReference type="AlphaFoldDB" id="A0A1H2EK46"/>
<organism evidence="1 2">
    <name type="scientific">Halopseudomonas salegens</name>
    <dbReference type="NCBI Taxonomy" id="1434072"/>
    <lineage>
        <taxon>Bacteria</taxon>
        <taxon>Pseudomonadati</taxon>
        <taxon>Pseudomonadota</taxon>
        <taxon>Gammaproteobacteria</taxon>
        <taxon>Pseudomonadales</taxon>
        <taxon>Pseudomonadaceae</taxon>
        <taxon>Halopseudomonas</taxon>
    </lineage>
</organism>
<protein>
    <recommendedName>
        <fullName evidence="3">PilZ domain-containing protein</fullName>
    </recommendedName>
</protein>
<dbReference type="RefSeq" id="WP_092384317.1">
    <property type="nucleotide sequence ID" value="NZ_LT629787.1"/>
</dbReference>
<dbReference type="Proteomes" id="UP000243924">
    <property type="component" value="Chromosome I"/>
</dbReference>
<reference evidence="2" key="1">
    <citation type="submission" date="2016-10" db="EMBL/GenBank/DDBJ databases">
        <authorList>
            <person name="Varghese N."/>
            <person name="Submissions S."/>
        </authorList>
    </citation>
    <scope>NUCLEOTIDE SEQUENCE [LARGE SCALE GENOMIC DNA]</scope>
    <source>
        <strain evidence="2">CECT 8338</strain>
    </source>
</reference>
<sequence>MHAEYSPVPHRRLIERHQLNAYLQVFNAWNQRSLGYLANISCFGLMLHSRLPLIVGAEYQLYLCLPGLDGQTHRLDFRASSCWCRADPVAGDYATGLQLLSGKREFAQLAAELKSYFSFVDPVQA</sequence>
<proteinExistence type="predicted"/>
<accession>A0A1H2EK46</accession>
<gene>
    <name evidence="1" type="ORF">SAMN05216210_0773</name>
</gene>
<dbReference type="EMBL" id="LT629787">
    <property type="protein sequence ID" value="SDT95118.1"/>
    <property type="molecule type" value="Genomic_DNA"/>
</dbReference>
<dbReference type="OrthoDB" id="5625505at2"/>